<dbReference type="EMBL" id="MF768985">
    <property type="protein sequence ID" value="ATU83674.1"/>
    <property type="molecule type" value="Genomic_DNA"/>
</dbReference>
<keyword evidence="1" id="KW-1133">Transmembrane helix</keyword>
<evidence type="ECO:0000313" key="2">
    <source>
        <dbReference type="EMBL" id="ATU83674.1"/>
    </source>
</evidence>
<evidence type="ECO:0000256" key="1">
    <source>
        <dbReference type="SAM" id="Phobius"/>
    </source>
</evidence>
<feature type="transmembrane region" description="Helical" evidence="1">
    <location>
        <begin position="12"/>
        <end position="30"/>
    </location>
</feature>
<feature type="transmembrane region" description="Helical" evidence="1">
    <location>
        <begin position="42"/>
        <end position="63"/>
    </location>
</feature>
<keyword evidence="1" id="KW-0472">Membrane</keyword>
<reference evidence="2" key="1">
    <citation type="journal article" date="2018" name="Aquaculture">
        <title>Complete genome sequence of a white spot syndrome virus associated with a disease incursion in Australia.</title>
        <authorList>
            <person name="Oakey J."/>
            <person name="Smith C.S."/>
        </authorList>
    </citation>
    <scope>NUCLEOTIDE SEQUENCE [LARGE SCALE GENOMIC DNA]</scope>
    <source>
        <strain evidence="2">WSSV-AU</strain>
    </source>
</reference>
<protein>
    <submittedName>
        <fullName evidence="2">ORF103</fullName>
    </submittedName>
</protein>
<name>A0A2D3I5M8_9VIRU</name>
<proteinExistence type="predicted"/>
<keyword evidence="1" id="KW-0812">Transmembrane</keyword>
<dbReference type="Proteomes" id="UP000267516">
    <property type="component" value="Segment"/>
</dbReference>
<accession>A0A2D3I5M8</accession>
<sequence>MSGTSSSKSMPLLLLYAIILEKTSIFLFLGPEGSIRAVNEGASLSILFVLEVTSLFFVFKVSIRADAASRTRFSRGRRLSQSDLKWTKCRHKLEKTN</sequence>
<organism evidence="2">
    <name type="scientific">White spot syndrome virus</name>
    <dbReference type="NCBI Taxonomy" id="342409"/>
    <lineage>
        <taxon>Viruses</taxon>
        <taxon>Viruses incertae sedis</taxon>
        <taxon>Naldaviricetes</taxon>
        <taxon>Nimaviridae</taxon>
        <taxon>Whispovirus</taxon>
    </lineage>
</organism>